<keyword evidence="6 13" id="KW-0812">Transmembrane</keyword>
<feature type="transmembrane region" description="Helical" evidence="14">
    <location>
        <begin position="270"/>
        <end position="290"/>
    </location>
</feature>
<gene>
    <name evidence="17" type="primary">LOC106553066</name>
</gene>
<keyword evidence="12 13" id="KW-0807">Transducer</keyword>
<comment type="function">
    <text evidence="1">Odorant receptor.</text>
</comment>
<feature type="domain" description="G-protein coupled receptors family 1 profile" evidence="15">
    <location>
        <begin position="39"/>
        <end position="288"/>
    </location>
</feature>
<evidence type="ECO:0000256" key="12">
    <source>
        <dbReference type="ARBA" id="ARBA00023224"/>
    </source>
</evidence>
<dbReference type="CDD" id="cd15227">
    <property type="entry name" value="7tmA_OR14-like"/>
    <property type="match status" value="1"/>
</dbReference>
<evidence type="ECO:0000256" key="7">
    <source>
        <dbReference type="ARBA" id="ARBA00022725"/>
    </source>
</evidence>
<dbReference type="PROSITE" id="PS00237">
    <property type="entry name" value="G_PROTEIN_RECEP_F1_1"/>
    <property type="match status" value="1"/>
</dbReference>
<dbReference type="SUPFAM" id="SSF81321">
    <property type="entry name" value="Family A G protein-coupled receptor-like"/>
    <property type="match status" value="1"/>
</dbReference>
<dbReference type="PRINTS" id="PR00237">
    <property type="entry name" value="GPCRRHODOPSN"/>
</dbReference>
<feature type="transmembrane region" description="Helical" evidence="14">
    <location>
        <begin position="235"/>
        <end position="258"/>
    </location>
</feature>
<dbReference type="AlphaFoldDB" id="A0A6I9YR03"/>
<keyword evidence="8 14" id="KW-1133">Transmembrane helix</keyword>
<keyword evidence="10 14" id="KW-0472">Membrane</keyword>
<dbReference type="InterPro" id="IPR000725">
    <property type="entry name" value="Olfact_rcpt"/>
</dbReference>
<keyword evidence="16" id="KW-1185">Reference proteome</keyword>
<feature type="transmembrane region" description="Helical" evidence="14">
    <location>
        <begin position="23"/>
        <end position="46"/>
    </location>
</feature>
<evidence type="ECO:0000313" key="16">
    <source>
        <dbReference type="Proteomes" id="UP000504617"/>
    </source>
</evidence>
<keyword evidence="5 14" id="KW-0716">Sensory transduction</keyword>
<dbReference type="PRINTS" id="PR00245">
    <property type="entry name" value="OLFACTORYR"/>
</dbReference>
<dbReference type="Proteomes" id="UP000504617">
    <property type="component" value="Unplaced"/>
</dbReference>
<dbReference type="GeneID" id="106553066"/>
<accession>A0A6I9YR03</accession>
<organism evidence="16 17">
    <name type="scientific">Thamnophis sirtalis</name>
    <dbReference type="NCBI Taxonomy" id="35019"/>
    <lineage>
        <taxon>Eukaryota</taxon>
        <taxon>Metazoa</taxon>
        <taxon>Chordata</taxon>
        <taxon>Craniata</taxon>
        <taxon>Vertebrata</taxon>
        <taxon>Euteleostomi</taxon>
        <taxon>Lepidosauria</taxon>
        <taxon>Squamata</taxon>
        <taxon>Bifurcata</taxon>
        <taxon>Unidentata</taxon>
        <taxon>Episquamata</taxon>
        <taxon>Toxicofera</taxon>
        <taxon>Serpentes</taxon>
        <taxon>Colubroidea</taxon>
        <taxon>Colubridae</taxon>
        <taxon>Natricinae</taxon>
        <taxon>Thamnophis</taxon>
    </lineage>
</organism>
<name>A0A6I9YR03_9SAUR</name>
<comment type="similarity">
    <text evidence="3 13">Belongs to the G-protein coupled receptor 1 family.</text>
</comment>
<evidence type="ECO:0000256" key="6">
    <source>
        <dbReference type="ARBA" id="ARBA00022692"/>
    </source>
</evidence>
<evidence type="ECO:0000256" key="4">
    <source>
        <dbReference type="ARBA" id="ARBA00022475"/>
    </source>
</evidence>
<dbReference type="FunFam" id="1.20.1070.10:FF:000037">
    <property type="entry name" value="Olfactory receptor"/>
    <property type="match status" value="1"/>
</dbReference>
<reference evidence="17" key="1">
    <citation type="submission" date="2025-08" db="UniProtKB">
        <authorList>
            <consortium name="RefSeq"/>
        </authorList>
    </citation>
    <scope>IDENTIFICATION</scope>
    <source>
        <tissue evidence="17">Skeletal muscle</tissue>
    </source>
</reference>
<evidence type="ECO:0000256" key="9">
    <source>
        <dbReference type="ARBA" id="ARBA00023040"/>
    </source>
</evidence>
<sequence length="305" mass="34878">MINQTTVTEFLLSGFSDVRELQVLHFIAFFLIYLVTITGNILLIVIVAQHPKFHSPMYFFLVNLSFLDVSYISTTVPKSIFYSFLNKRQVSFSECITQAFWVLTFTGTELSILTVMAYDRYVAICHPLQYRLIMNWNACFQMAAASWICSAINSLVHTANTWDLHFCSSNVLEKFFCDIPQLLALSCTDTTANQGLLLAVAVFVGSFCFFFVFISYAYIFSAVFKIQSTQARYKVFSTCTPHLTVFSFFVSTASFSYLRPKAWSSLPTDMIAAILYTVLPPLMNPIIYSLRNKDIQKCLMKMLNW</sequence>
<dbReference type="RefSeq" id="XP_013926968.1">
    <property type="nucleotide sequence ID" value="XM_014071493.1"/>
</dbReference>
<evidence type="ECO:0000256" key="8">
    <source>
        <dbReference type="ARBA" id="ARBA00022989"/>
    </source>
</evidence>
<feature type="transmembrane region" description="Helical" evidence="14">
    <location>
        <begin position="58"/>
        <end position="76"/>
    </location>
</feature>
<evidence type="ECO:0000256" key="14">
    <source>
        <dbReference type="RuleBase" id="RU363047"/>
    </source>
</evidence>
<dbReference type="InterPro" id="IPR050516">
    <property type="entry name" value="Olfactory_GPCR"/>
</dbReference>
<evidence type="ECO:0000256" key="1">
    <source>
        <dbReference type="ARBA" id="ARBA00002936"/>
    </source>
</evidence>
<evidence type="ECO:0000313" key="17">
    <source>
        <dbReference type="RefSeq" id="XP_013926968.1"/>
    </source>
</evidence>
<dbReference type="InterPro" id="IPR000276">
    <property type="entry name" value="GPCR_Rhodpsn"/>
</dbReference>
<evidence type="ECO:0000256" key="13">
    <source>
        <dbReference type="RuleBase" id="RU000688"/>
    </source>
</evidence>
<evidence type="ECO:0000259" key="15">
    <source>
        <dbReference type="PROSITE" id="PS50262"/>
    </source>
</evidence>
<dbReference type="GO" id="GO:0005886">
    <property type="term" value="C:plasma membrane"/>
    <property type="evidence" value="ECO:0007669"/>
    <property type="project" value="UniProtKB-SubCell"/>
</dbReference>
<keyword evidence="7 14" id="KW-0552">Olfaction</keyword>
<dbReference type="KEGG" id="tsr:106553066"/>
<protein>
    <recommendedName>
        <fullName evidence="14">Olfactory receptor</fullName>
    </recommendedName>
</protein>
<dbReference type="PANTHER" id="PTHR26452">
    <property type="entry name" value="OLFACTORY RECEPTOR"/>
    <property type="match status" value="1"/>
</dbReference>
<comment type="subcellular location">
    <subcellularLocation>
        <location evidence="2 14">Cell membrane</location>
        <topology evidence="2 14">Multi-pass membrane protein</topology>
    </subcellularLocation>
</comment>
<dbReference type="FunFam" id="1.10.1220.70:FF:000001">
    <property type="entry name" value="Olfactory receptor"/>
    <property type="match status" value="1"/>
</dbReference>
<dbReference type="GO" id="GO:0004930">
    <property type="term" value="F:G protein-coupled receptor activity"/>
    <property type="evidence" value="ECO:0007669"/>
    <property type="project" value="UniProtKB-KW"/>
</dbReference>
<dbReference type="Pfam" id="PF13853">
    <property type="entry name" value="7tm_4"/>
    <property type="match status" value="1"/>
</dbReference>
<keyword evidence="11 13" id="KW-0675">Receptor</keyword>
<evidence type="ECO:0000256" key="3">
    <source>
        <dbReference type="ARBA" id="ARBA00010663"/>
    </source>
</evidence>
<evidence type="ECO:0000256" key="11">
    <source>
        <dbReference type="ARBA" id="ARBA00023170"/>
    </source>
</evidence>
<keyword evidence="9 13" id="KW-0297">G-protein coupled receptor</keyword>
<feature type="transmembrane region" description="Helical" evidence="14">
    <location>
        <begin position="196"/>
        <end position="223"/>
    </location>
</feature>
<evidence type="ECO:0000256" key="2">
    <source>
        <dbReference type="ARBA" id="ARBA00004651"/>
    </source>
</evidence>
<dbReference type="PROSITE" id="PS50262">
    <property type="entry name" value="G_PROTEIN_RECEP_F1_2"/>
    <property type="match status" value="1"/>
</dbReference>
<dbReference type="OrthoDB" id="6151005at2759"/>
<dbReference type="GO" id="GO:0004984">
    <property type="term" value="F:olfactory receptor activity"/>
    <property type="evidence" value="ECO:0007669"/>
    <property type="project" value="InterPro"/>
</dbReference>
<evidence type="ECO:0000256" key="10">
    <source>
        <dbReference type="ARBA" id="ARBA00023136"/>
    </source>
</evidence>
<keyword evidence="4 14" id="KW-1003">Cell membrane</keyword>
<dbReference type="Gene3D" id="1.20.1070.10">
    <property type="entry name" value="Rhodopsin 7-helix transmembrane proteins"/>
    <property type="match status" value="1"/>
</dbReference>
<proteinExistence type="inferred from homology"/>
<dbReference type="InterPro" id="IPR017452">
    <property type="entry name" value="GPCR_Rhodpsn_7TM"/>
</dbReference>
<evidence type="ECO:0000256" key="5">
    <source>
        <dbReference type="ARBA" id="ARBA00022606"/>
    </source>
</evidence>
<feature type="transmembrane region" description="Helical" evidence="14">
    <location>
        <begin position="96"/>
        <end position="118"/>
    </location>
</feature>